<sequence length="615" mass="71548">MTLTNETQIDAFDKCNLYENTEIHKYDSTIERQQQHSNVQSNITPLSTVHHSHYIDFITKCPYDILCLILDQFTGDIDTLLICTTVCSSWKEILFQCPIPWKVINTSSKFWATSRAISSQQAILDKTSKFVEKIYLHRSPSVWKRFRMDYFQYYEFTNLWFLEIRNTMEDINTLYDALACISETLLELRIISRRQYIMSVTRILSTCPHLRSLYVKIFHYIQYFPDKATRTENHNSSSLVNLYFHTAPCKLAYNELWAILEQTPHLRSLSFSPIEFFGDNYLSRMIKYCPKLEAINYSFLNSNDNPDYFQQKNMTSHQYCRWINTKNSNIGNNEEGQLKVLVLGSVQSVQPLKKQLENSYASLQSLCLSPSKLIDTTLDEYDCWRPLFSSIMPNLKHMHILLDQCPLKFREQLPNILNHCPNLEILRLVGRRFEVTRSMLISQLSFRTLEAITQLKYLSQLRIDDVLIDTASLSWLIEHCSTKVKPSDDNKNGGDHTESYTSTLRVLYIKLSSGKLSPSMLSHIPRIESLEKLTFLVPDANEITSADIVQFSKMIARLPHLTSLTLGYIDIEIDAARHLATSKSLAFLRIENVEIDKVCWLLISAIRIHRNINIF</sequence>
<dbReference type="PANTHER" id="PTHR38926">
    <property type="entry name" value="F-BOX DOMAIN CONTAINING PROTEIN, EXPRESSED"/>
    <property type="match status" value="1"/>
</dbReference>
<proteinExistence type="predicted"/>
<organism evidence="1 2">
    <name type="scientific">Phascolomyces articulosus</name>
    <dbReference type="NCBI Taxonomy" id="60185"/>
    <lineage>
        <taxon>Eukaryota</taxon>
        <taxon>Fungi</taxon>
        <taxon>Fungi incertae sedis</taxon>
        <taxon>Mucoromycota</taxon>
        <taxon>Mucoromycotina</taxon>
        <taxon>Mucoromycetes</taxon>
        <taxon>Mucorales</taxon>
        <taxon>Lichtheimiaceae</taxon>
        <taxon>Phascolomyces</taxon>
    </lineage>
</organism>
<comment type="caution">
    <text evidence="1">The sequence shown here is derived from an EMBL/GenBank/DDBJ whole genome shotgun (WGS) entry which is preliminary data.</text>
</comment>
<evidence type="ECO:0000313" key="2">
    <source>
        <dbReference type="Proteomes" id="UP001209540"/>
    </source>
</evidence>
<dbReference type="SUPFAM" id="SSF52047">
    <property type="entry name" value="RNI-like"/>
    <property type="match status" value="2"/>
</dbReference>
<keyword evidence="2" id="KW-1185">Reference proteome</keyword>
<feature type="non-terminal residue" evidence="1">
    <location>
        <position position="1"/>
    </location>
</feature>
<dbReference type="InterPro" id="IPR032675">
    <property type="entry name" value="LRR_dom_sf"/>
</dbReference>
<dbReference type="EMBL" id="JAIXMP010000001">
    <property type="protein sequence ID" value="KAI9278811.1"/>
    <property type="molecule type" value="Genomic_DNA"/>
</dbReference>
<reference evidence="1" key="2">
    <citation type="submission" date="2023-02" db="EMBL/GenBank/DDBJ databases">
        <authorList>
            <consortium name="DOE Joint Genome Institute"/>
            <person name="Mondo S.J."/>
            <person name="Chang Y."/>
            <person name="Wang Y."/>
            <person name="Ahrendt S."/>
            <person name="Andreopoulos W."/>
            <person name="Barry K."/>
            <person name="Beard J."/>
            <person name="Benny G.L."/>
            <person name="Blankenship S."/>
            <person name="Bonito G."/>
            <person name="Cuomo C."/>
            <person name="Desiro A."/>
            <person name="Gervers K.A."/>
            <person name="Hundley H."/>
            <person name="Kuo A."/>
            <person name="LaButti K."/>
            <person name="Lang B.F."/>
            <person name="Lipzen A."/>
            <person name="O'Donnell K."/>
            <person name="Pangilinan J."/>
            <person name="Reynolds N."/>
            <person name="Sandor L."/>
            <person name="Smith M.W."/>
            <person name="Tsang A."/>
            <person name="Grigoriev I.V."/>
            <person name="Stajich J.E."/>
            <person name="Spatafora J.W."/>
        </authorList>
    </citation>
    <scope>NUCLEOTIDE SEQUENCE</scope>
    <source>
        <strain evidence="1">RSA 2281</strain>
    </source>
</reference>
<dbReference type="PANTHER" id="PTHR38926:SF72">
    <property type="entry name" value="IM:7136021-RELATED"/>
    <property type="match status" value="1"/>
</dbReference>
<gene>
    <name evidence="1" type="ORF">BDA99DRAFT_567459</name>
</gene>
<dbReference type="Gene3D" id="1.20.1280.50">
    <property type="match status" value="1"/>
</dbReference>
<protein>
    <recommendedName>
        <fullName evidence="3">F-box domain-containing protein</fullName>
    </recommendedName>
</protein>
<dbReference type="Gene3D" id="3.80.10.10">
    <property type="entry name" value="Ribonuclease Inhibitor"/>
    <property type="match status" value="1"/>
</dbReference>
<accession>A0AAD5KDA0</accession>
<reference evidence="1" key="1">
    <citation type="journal article" date="2022" name="IScience">
        <title>Evolution of zygomycete secretomes and the origins of terrestrial fungal ecologies.</title>
        <authorList>
            <person name="Chang Y."/>
            <person name="Wang Y."/>
            <person name="Mondo S."/>
            <person name="Ahrendt S."/>
            <person name="Andreopoulos W."/>
            <person name="Barry K."/>
            <person name="Beard J."/>
            <person name="Benny G.L."/>
            <person name="Blankenship S."/>
            <person name="Bonito G."/>
            <person name="Cuomo C."/>
            <person name="Desiro A."/>
            <person name="Gervers K.A."/>
            <person name="Hundley H."/>
            <person name="Kuo A."/>
            <person name="LaButti K."/>
            <person name="Lang B.F."/>
            <person name="Lipzen A."/>
            <person name="O'Donnell K."/>
            <person name="Pangilinan J."/>
            <person name="Reynolds N."/>
            <person name="Sandor L."/>
            <person name="Smith M.E."/>
            <person name="Tsang A."/>
            <person name="Grigoriev I.V."/>
            <person name="Stajich J.E."/>
            <person name="Spatafora J.W."/>
        </authorList>
    </citation>
    <scope>NUCLEOTIDE SEQUENCE</scope>
    <source>
        <strain evidence="1">RSA 2281</strain>
    </source>
</reference>
<evidence type="ECO:0000313" key="1">
    <source>
        <dbReference type="EMBL" id="KAI9278811.1"/>
    </source>
</evidence>
<name>A0AAD5KDA0_9FUNG</name>
<dbReference type="Proteomes" id="UP001209540">
    <property type="component" value="Unassembled WGS sequence"/>
</dbReference>
<evidence type="ECO:0008006" key="3">
    <source>
        <dbReference type="Google" id="ProtNLM"/>
    </source>
</evidence>
<dbReference type="AlphaFoldDB" id="A0AAD5KDA0"/>